<dbReference type="EMBL" id="JARBJD010000143">
    <property type="protein sequence ID" value="KAK2950065.1"/>
    <property type="molecule type" value="Genomic_DNA"/>
</dbReference>
<sequence length="158" mass="18513">MLKWVSNLRNPDPLRMLSGICEVTPLVLNEALSDYLVHIADYFFEKVYFTTTTTTFKTKRHNDLLFKLMESEFMSCCVSDRSPAVFVRIASHLSSFMESRQTNPIDIRTEQTKQEKLLRILEIATKFEDRIERIVMFSQLIMETGQRAVRLLLQAVRE</sequence>
<proteinExistence type="predicted"/>
<evidence type="ECO:0000313" key="2">
    <source>
        <dbReference type="Proteomes" id="UP001281761"/>
    </source>
</evidence>
<protein>
    <submittedName>
        <fullName evidence="1">Uncharacterized protein</fullName>
    </submittedName>
</protein>
<comment type="caution">
    <text evidence="1">The sequence shown here is derived from an EMBL/GenBank/DDBJ whole genome shotgun (WGS) entry which is preliminary data.</text>
</comment>
<accession>A0ABQ9XIQ8</accession>
<dbReference type="Proteomes" id="UP001281761">
    <property type="component" value="Unassembled WGS sequence"/>
</dbReference>
<keyword evidence="2" id="KW-1185">Reference proteome</keyword>
<name>A0ABQ9XIQ8_9EUKA</name>
<evidence type="ECO:0000313" key="1">
    <source>
        <dbReference type="EMBL" id="KAK2950065.1"/>
    </source>
</evidence>
<reference evidence="1 2" key="1">
    <citation type="journal article" date="2022" name="bioRxiv">
        <title>Genomics of Preaxostyla Flagellates Illuminates Evolutionary Transitions and the Path Towards Mitochondrial Loss.</title>
        <authorList>
            <person name="Novak L.V.F."/>
            <person name="Treitli S.C."/>
            <person name="Pyrih J."/>
            <person name="Halakuc P."/>
            <person name="Pipaliya S.V."/>
            <person name="Vacek V."/>
            <person name="Brzon O."/>
            <person name="Soukal P."/>
            <person name="Eme L."/>
            <person name="Dacks J.B."/>
            <person name="Karnkowska A."/>
            <person name="Elias M."/>
            <person name="Hampl V."/>
        </authorList>
    </citation>
    <scope>NUCLEOTIDE SEQUENCE [LARGE SCALE GENOMIC DNA]</scope>
    <source>
        <strain evidence="1">NAU3</strain>
        <tissue evidence="1">Gut</tissue>
    </source>
</reference>
<gene>
    <name evidence="1" type="ORF">BLNAU_14987</name>
</gene>
<organism evidence="1 2">
    <name type="scientific">Blattamonas nauphoetae</name>
    <dbReference type="NCBI Taxonomy" id="2049346"/>
    <lineage>
        <taxon>Eukaryota</taxon>
        <taxon>Metamonada</taxon>
        <taxon>Preaxostyla</taxon>
        <taxon>Oxymonadida</taxon>
        <taxon>Blattamonas</taxon>
    </lineage>
</organism>